<protein>
    <recommendedName>
        <fullName evidence="3">DUF4371 domain-containing protein</fullName>
    </recommendedName>
</protein>
<keyword evidence="2" id="KW-1185">Reference proteome</keyword>
<dbReference type="PANTHER" id="PTHR37162">
    <property type="entry name" value="HAT FAMILY DIMERISATION DOMAINCONTAINING PROTEIN-RELATED"/>
    <property type="match status" value="1"/>
</dbReference>
<reference evidence="1" key="3">
    <citation type="submission" date="2025-09" db="UniProtKB">
        <authorList>
            <consortium name="Ensembl"/>
        </authorList>
    </citation>
    <scope>IDENTIFICATION</scope>
</reference>
<organism evidence="1 2">
    <name type="scientific">Latimeria chalumnae</name>
    <name type="common">Coelacanth</name>
    <dbReference type="NCBI Taxonomy" id="7897"/>
    <lineage>
        <taxon>Eukaryota</taxon>
        <taxon>Metazoa</taxon>
        <taxon>Chordata</taxon>
        <taxon>Craniata</taxon>
        <taxon>Vertebrata</taxon>
        <taxon>Euteleostomi</taxon>
        <taxon>Coelacanthiformes</taxon>
        <taxon>Coelacanthidae</taxon>
        <taxon>Latimeria</taxon>
    </lineage>
</organism>
<dbReference type="OMA" id="WINCIGR"/>
<dbReference type="eggNOG" id="ENOG502RX81">
    <property type="taxonomic scope" value="Eukaryota"/>
</dbReference>
<dbReference type="AlphaFoldDB" id="H3B154"/>
<reference evidence="2" key="1">
    <citation type="submission" date="2011-08" db="EMBL/GenBank/DDBJ databases">
        <title>The draft genome of Latimeria chalumnae.</title>
        <authorList>
            <person name="Di Palma F."/>
            <person name="Alfoldi J."/>
            <person name="Johnson J."/>
            <person name="Berlin A."/>
            <person name="Gnerre S."/>
            <person name="Jaffe D."/>
            <person name="MacCallum I."/>
            <person name="Young S."/>
            <person name="Walker B.J."/>
            <person name="Lander E."/>
            <person name="Lindblad-Toh K."/>
        </authorList>
    </citation>
    <scope>NUCLEOTIDE SEQUENCE [LARGE SCALE GENOMIC DNA]</scope>
    <source>
        <strain evidence="2">Wild caught</strain>
    </source>
</reference>
<proteinExistence type="predicted"/>
<sequence>TKFNKEWTIRYPFIRELKTDSCQYQCNICSRILLCGYQGETDVKRHISSNHHAKMVKSQSKQQTLSSIFAAPKSDLKEKVIQAEVKMATVIHNIPLVLSNHSSPLLPDIFLDSQIAKQYSSAATKTTCLVNGAIAPHFREKLVEVMKNRPYSLLIDGSNDTGLEKMNLLIVHMFDINTQRAESRLLNMCATTGKDSATAAAIFDKISQALDTYSIPWANCVGFGVDNTSVNLGKKNSIMTRVKEKFMGCPCHLIHNMACKSAGSFTQLSGFDVEDLCVDLFYYFDKSTKRKSTLLEFSEFCDVKHRQVIEHVSTHWLNLGTAVQ</sequence>
<dbReference type="Proteomes" id="UP000008672">
    <property type="component" value="Unassembled WGS sequence"/>
</dbReference>
<dbReference type="InParanoid" id="H3B154"/>
<reference evidence="1" key="2">
    <citation type="submission" date="2025-08" db="UniProtKB">
        <authorList>
            <consortium name="Ensembl"/>
        </authorList>
    </citation>
    <scope>IDENTIFICATION</scope>
</reference>
<name>H3B154_LATCH</name>
<evidence type="ECO:0008006" key="3">
    <source>
        <dbReference type="Google" id="ProtNLM"/>
    </source>
</evidence>
<dbReference type="Ensembl" id="ENSLACT00000015733.1">
    <property type="protein sequence ID" value="ENSLACP00000015625.1"/>
    <property type="gene ID" value="ENSLACG00000013756.1"/>
</dbReference>
<accession>H3B154</accession>
<evidence type="ECO:0000313" key="2">
    <source>
        <dbReference type="Proteomes" id="UP000008672"/>
    </source>
</evidence>
<dbReference type="EMBL" id="AFYH01061436">
    <property type="status" value="NOT_ANNOTATED_CDS"/>
    <property type="molecule type" value="Genomic_DNA"/>
</dbReference>
<evidence type="ECO:0000313" key="1">
    <source>
        <dbReference type="Ensembl" id="ENSLACP00000015625.1"/>
    </source>
</evidence>
<dbReference type="PANTHER" id="PTHR37162:SF1">
    <property type="entry name" value="BED-TYPE DOMAIN-CONTAINING PROTEIN"/>
    <property type="match status" value="1"/>
</dbReference>
<dbReference type="GeneTree" id="ENSGT01030000234766"/>
<dbReference type="HOGENOM" id="CLU_013265_1_0_1"/>